<dbReference type="AlphaFoldDB" id="A0A816PJD6"/>
<organism evidence="1">
    <name type="scientific">Brassica napus</name>
    <name type="common">Rape</name>
    <dbReference type="NCBI Taxonomy" id="3708"/>
    <lineage>
        <taxon>Eukaryota</taxon>
        <taxon>Viridiplantae</taxon>
        <taxon>Streptophyta</taxon>
        <taxon>Embryophyta</taxon>
        <taxon>Tracheophyta</taxon>
        <taxon>Spermatophyta</taxon>
        <taxon>Magnoliopsida</taxon>
        <taxon>eudicotyledons</taxon>
        <taxon>Gunneridae</taxon>
        <taxon>Pentapetalae</taxon>
        <taxon>rosids</taxon>
        <taxon>malvids</taxon>
        <taxon>Brassicales</taxon>
        <taxon>Brassicaceae</taxon>
        <taxon>Brassiceae</taxon>
        <taxon>Brassica</taxon>
    </lineage>
</organism>
<proteinExistence type="predicted"/>
<protein>
    <submittedName>
        <fullName evidence="1">(rape) hypothetical protein</fullName>
    </submittedName>
</protein>
<dbReference type="Proteomes" id="UP001295469">
    <property type="component" value="Chromosome A09"/>
</dbReference>
<name>A0A816PJD6_BRANA</name>
<evidence type="ECO:0000313" key="1">
    <source>
        <dbReference type="EMBL" id="CAF2048568.1"/>
    </source>
</evidence>
<accession>A0A816PJD6</accession>
<gene>
    <name evidence="1" type="ORF">DARMORV10_A09P51650.1</name>
</gene>
<reference evidence="1" key="1">
    <citation type="submission" date="2021-01" db="EMBL/GenBank/DDBJ databases">
        <authorList>
            <consortium name="Genoscope - CEA"/>
            <person name="William W."/>
        </authorList>
    </citation>
    <scope>NUCLEOTIDE SEQUENCE</scope>
</reference>
<dbReference type="EMBL" id="HG994363">
    <property type="protein sequence ID" value="CAF2048568.1"/>
    <property type="molecule type" value="Genomic_DNA"/>
</dbReference>
<sequence length="160" mass="19071">MWLQWKLIGCDNLHRSEALQFFRRWRCERREKDMDGHEEESWINDFQLHFSGNSSTATPAKSHIVLEIFGFWSQPESMIVDRLYQFTGFIKTQIVHIHRYILLLPVQLVNVKLRIREAIRFWILYRAKQDGPVVMVLDSVQSEARRSCSHGMEAPLGWPW</sequence>